<dbReference type="AlphaFoldDB" id="A0A2I0LFC2"/>
<evidence type="ECO:0000313" key="2">
    <source>
        <dbReference type="Proteomes" id="UP000233551"/>
    </source>
</evidence>
<sequence length="89" mass="10130">MARRPTQWTVTEVGLEDGMELLQYAWFRHYKDRATLRWGPSTQGCQFLEIEQDSFQGLSDSRTARCTPTSNPYLTYAPISGRGTQPIGT</sequence>
<organism evidence="1 2">
    <name type="scientific">Punica granatum</name>
    <name type="common">Pomegranate</name>
    <dbReference type="NCBI Taxonomy" id="22663"/>
    <lineage>
        <taxon>Eukaryota</taxon>
        <taxon>Viridiplantae</taxon>
        <taxon>Streptophyta</taxon>
        <taxon>Embryophyta</taxon>
        <taxon>Tracheophyta</taxon>
        <taxon>Spermatophyta</taxon>
        <taxon>Magnoliopsida</taxon>
        <taxon>eudicotyledons</taxon>
        <taxon>Gunneridae</taxon>
        <taxon>Pentapetalae</taxon>
        <taxon>rosids</taxon>
        <taxon>malvids</taxon>
        <taxon>Myrtales</taxon>
        <taxon>Lythraceae</taxon>
        <taxon>Punica</taxon>
    </lineage>
</organism>
<proteinExistence type="predicted"/>
<dbReference type="Proteomes" id="UP000233551">
    <property type="component" value="Unassembled WGS sequence"/>
</dbReference>
<reference evidence="1 2" key="1">
    <citation type="submission" date="2017-11" db="EMBL/GenBank/DDBJ databases">
        <title>De-novo sequencing of pomegranate (Punica granatum L.) genome.</title>
        <authorList>
            <person name="Akparov Z."/>
            <person name="Amiraslanov A."/>
            <person name="Hajiyeva S."/>
            <person name="Abbasov M."/>
            <person name="Kaur K."/>
            <person name="Hamwieh A."/>
            <person name="Solovyev V."/>
            <person name="Salamov A."/>
            <person name="Braich B."/>
            <person name="Kosarev P."/>
            <person name="Mahmoud A."/>
            <person name="Hajiyev E."/>
            <person name="Babayeva S."/>
            <person name="Izzatullayeva V."/>
            <person name="Mammadov A."/>
            <person name="Mammadov A."/>
            <person name="Sharifova S."/>
            <person name="Ojaghi J."/>
            <person name="Eynullazada K."/>
            <person name="Bayramov B."/>
            <person name="Abdulazimova A."/>
            <person name="Shahmuradov I."/>
        </authorList>
    </citation>
    <scope>NUCLEOTIDE SEQUENCE [LARGE SCALE GENOMIC DNA]</scope>
    <source>
        <strain evidence="2">cv. AG2017</strain>
        <tissue evidence="1">Leaf</tissue>
    </source>
</reference>
<protein>
    <submittedName>
        <fullName evidence="1">Uncharacterized protein</fullName>
    </submittedName>
</protein>
<dbReference type="EMBL" id="PGOL01000007">
    <property type="protein sequence ID" value="PKI79379.1"/>
    <property type="molecule type" value="Genomic_DNA"/>
</dbReference>
<keyword evidence="2" id="KW-1185">Reference proteome</keyword>
<evidence type="ECO:0000313" key="1">
    <source>
        <dbReference type="EMBL" id="PKI79379.1"/>
    </source>
</evidence>
<name>A0A2I0LFC2_PUNGR</name>
<gene>
    <name evidence="1" type="ORF">CRG98_000225</name>
</gene>
<accession>A0A2I0LFC2</accession>
<comment type="caution">
    <text evidence="1">The sequence shown here is derived from an EMBL/GenBank/DDBJ whole genome shotgun (WGS) entry which is preliminary data.</text>
</comment>